<keyword evidence="5" id="KW-1185">Reference proteome</keyword>
<evidence type="ECO:0000313" key="4">
    <source>
        <dbReference type="EnsemblMetazoa" id="AALB014252-PA"/>
    </source>
</evidence>
<protein>
    <recommendedName>
        <fullName evidence="6">Leucine rich immune protein (Coil-less)</fullName>
    </recommendedName>
</protein>
<name>A0A182FX76_ANOAL</name>
<evidence type="ECO:0000256" key="2">
    <source>
        <dbReference type="ARBA" id="ARBA00022729"/>
    </source>
</evidence>
<reference evidence="4" key="2">
    <citation type="submission" date="2022-08" db="UniProtKB">
        <authorList>
            <consortium name="EnsemblMetazoa"/>
        </authorList>
    </citation>
    <scope>IDENTIFICATION</scope>
    <source>
        <strain evidence="4">STECLA/ALBI9_A</strain>
    </source>
</reference>
<dbReference type="VEuPathDB" id="VectorBase:AALB017749"/>
<evidence type="ECO:0008006" key="6">
    <source>
        <dbReference type="Google" id="ProtNLM"/>
    </source>
</evidence>
<dbReference type="InterPro" id="IPR032675">
    <property type="entry name" value="LRR_dom_sf"/>
</dbReference>
<dbReference type="PROSITE" id="PS51450">
    <property type="entry name" value="LRR"/>
    <property type="match status" value="3"/>
</dbReference>
<accession>A0A182FX76</accession>
<evidence type="ECO:0000256" key="3">
    <source>
        <dbReference type="ARBA" id="ARBA00022737"/>
    </source>
</evidence>
<evidence type="ECO:0000313" key="5">
    <source>
        <dbReference type="Proteomes" id="UP000069272"/>
    </source>
</evidence>
<reference evidence="4 5" key="1">
    <citation type="journal article" date="2017" name="G3 (Bethesda)">
        <title>The Physical Genome Mapping of Anopheles albimanus Corrected Scaffold Misassemblies and Identified Interarm Rearrangements in Genus Anopheles.</title>
        <authorList>
            <person name="Artemov G.N."/>
            <person name="Peery A.N."/>
            <person name="Jiang X."/>
            <person name="Tu Z."/>
            <person name="Stegniy V.N."/>
            <person name="Sharakhova M.V."/>
            <person name="Sharakhov I.V."/>
        </authorList>
    </citation>
    <scope>NUCLEOTIDE SEQUENCE [LARGE SCALE GENOMIC DNA]</scope>
    <source>
        <strain evidence="4 5">ALBI9_A</strain>
    </source>
</reference>
<dbReference type="VEuPathDB" id="VectorBase:AALB20_032431"/>
<proteinExistence type="predicted"/>
<dbReference type="SMART" id="SM00369">
    <property type="entry name" value="LRR_TYP"/>
    <property type="match status" value="9"/>
</dbReference>
<sequence length="1043" mass="117717">MRELSFENNRLTSLDVTGMMVACPALQLLPIEYNPIPRDEAQRIITELDRHNVTYYINGDKASDSDNSCDSDEYEIDGVCFSTSVLGSRTFLKAFVLIVVGIVLLGVFGLGARWICESIGYCGSSIKVVETDPAVSYNIRYLDLSHNSLQDLKNLSVLVNLQTLKLDGNELLYIKPETFAKMSNLSILTLGVNHIMKIDLKVLPKSLSMLDLKRNSLREIDFTSVSFAAMRELDLESNRLTSLDVTGMMQACPALQLLPIEYNPIPRDEAQRIITELDRHNVTYKASDSDNSCDSDKYAIDGICFSTSVLGSRTFLKAFVLIVVGIVLLAVFAVGARWIWYEMRAFLVLCCILLIPFSAGVRVYQCSPGTDPNLCIVNSLVYTPNQNPLPQVNRSDTVDHIELRCSRYYYYTPWYSYSRKDLVAVYDAVLHSNVLRSPRSTTMINCHLHTLVMPQNIEVANFFNNLIEVVETDPAVSYNVRYLDLSHNSLQDLKNLSVLVNLQTLKLDGNELLYIKPETFAKMSNLSMLSLGYNHFEKIDLKVLPKSLTTLDLIRNSLTEINFTSVSFTAMRELDLESNDLTSLNVASMMQACPALQLLPIEYNPLPKDEAKRIVKELIRHNVTYYNEGDKASDSGSFCDSDEYEIHRACFLESKTQGSGSFLKAFVLILLGLVLFGVFGLSARWIWYEMRVLWLAVTVLLVLVVDASGQNDTLLVHHCDPGSEAFVCTVASFVYNIEKPQHSRLIHTGDNRNVRLGFPQSTIPRSLRTGESPIPIYDAKLHEELNRPPAVQVSTARMRRLEIPLDLQYGDFSVNKIVEVTAPEPRDSGSQYALRYLDLSRNSLSSIDKLHVLVNLETLIVMHNMVETLESTVFSRMHKLTTLVLSGNAFEGLEFTIFPPSLVWLWVDGCYIRTLGMEGAHLPALEKFVAVDNNLRTLNASVLQTMAPNLEEIFLTDNVFSKETREALQVAFDQAGIAHDGIVPYSDILDYHYHDHNLLDMRERLEAWEVSLGTTAVVLNLLCITGWVGYRIWQTRRQRHQLN</sequence>
<dbReference type="VEuPathDB" id="VectorBase:AALB017750"/>
<dbReference type="AlphaFoldDB" id="A0A182FX76"/>
<dbReference type="Gene3D" id="3.80.10.10">
    <property type="entry name" value="Ribonuclease Inhibitor"/>
    <property type="match status" value="3"/>
</dbReference>
<dbReference type="InterPro" id="IPR003591">
    <property type="entry name" value="Leu-rich_rpt_typical-subtyp"/>
</dbReference>
<dbReference type="GO" id="GO:0005615">
    <property type="term" value="C:extracellular space"/>
    <property type="evidence" value="ECO:0007669"/>
    <property type="project" value="TreeGrafter"/>
</dbReference>
<dbReference type="EnsemblMetazoa" id="AALB014252-RA">
    <property type="protein sequence ID" value="AALB014252-PA"/>
    <property type="gene ID" value="AALB014252"/>
</dbReference>
<dbReference type="GO" id="GO:0031012">
    <property type="term" value="C:extracellular matrix"/>
    <property type="evidence" value="ECO:0007669"/>
    <property type="project" value="TreeGrafter"/>
</dbReference>
<dbReference type="InterPro" id="IPR050328">
    <property type="entry name" value="Dev_Immune_Receptor"/>
</dbReference>
<dbReference type="Proteomes" id="UP000069272">
    <property type="component" value="Chromosome 2R"/>
</dbReference>
<dbReference type="PANTHER" id="PTHR24373:SF370">
    <property type="entry name" value="FISH-LIPS, ISOFORM E"/>
    <property type="match status" value="1"/>
</dbReference>
<dbReference type="VEuPathDB" id="VectorBase:AALB20_032548"/>
<dbReference type="InterPro" id="IPR001611">
    <property type="entry name" value="Leu-rich_rpt"/>
</dbReference>
<keyword evidence="2" id="KW-0732">Signal</keyword>
<dbReference type="SUPFAM" id="SSF52058">
    <property type="entry name" value="L domain-like"/>
    <property type="match status" value="3"/>
</dbReference>
<dbReference type="PANTHER" id="PTHR24373">
    <property type="entry name" value="SLIT RELATED LEUCINE-RICH REPEAT NEURONAL PROTEIN"/>
    <property type="match status" value="1"/>
</dbReference>
<keyword evidence="1" id="KW-0433">Leucine-rich repeat</keyword>
<evidence type="ECO:0000256" key="1">
    <source>
        <dbReference type="ARBA" id="ARBA00022614"/>
    </source>
</evidence>
<organism evidence="4 5">
    <name type="scientific">Anopheles albimanus</name>
    <name type="common">New world malaria mosquito</name>
    <dbReference type="NCBI Taxonomy" id="7167"/>
    <lineage>
        <taxon>Eukaryota</taxon>
        <taxon>Metazoa</taxon>
        <taxon>Ecdysozoa</taxon>
        <taxon>Arthropoda</taxon>
        <taxon>Hexapoda</taxon>
        <taxon>Insecta</taxon>
        <taxon>Pterygota</taxon>
        <taxon>Neoptera</taxon>
        <taxon>Endopterygota</taxon>
        <taxon>Diptera</taxon>
        <taxon>Nematocera</taxon>
        <taxon>Culicoidea</taxon>
        <taxon>Culicidae</taxon>
        <taxon>Anophelinae</taxon>
        <taxon>Anopheles</taxon>
    </lineage>
</organism>
<dbReference type="Pfam" id="PF13855">
    <property type="entry name" value="LRR_8"/>
    <property type="match status" value="2"/>
</dbReference>
<dbReference type="STRING" id="7167.A0A182FX76"/>
<dbReference type="VEuPathDB" id="VectorBase:AALB017748"/>
<keyword evidence="3" id="KW-0677">Repeat</keyword>